<feature type="region of interest" description="Disordered" evidence="1">
    <location>
        <begin position="175"/>
        <end position="215"/>
    </location>
</feature>
<evidence type="ECO:0000313" key="3">
    <source>
        <dbReference type="EMBL" id="CAI5759759.1"/>
    </source>
</evidence>
<dbReference type="AlphaFoldDB" id="A0A9W4U066"/>
<keyword evidence="2" id="KW-0812">Transmembrane</keyword>
<feature type="transmembrane region" description="Helical" evidence="2">
    <location>
        <begin position="43"/>
        <end position="60"/>
    </location>
</feature>
<proteinExistence type="predicted"/>
<accession>A0A9W4U066</accession>
<name>A0A9W4U066_9ASCO</name>
<feature type="compositionally biased region" description="Basic and acidic residues" evidence="1">
    <location>
        <begin position="184"/>
        <end position="203"/>
    </location>
</feature>
<evidence type="ECO:0000256" key="1">
    <source>
        <dbReference type="SAM" id="MobiDB-lite"/>
    </source>
</evidence>
<comment type="caution">
    <text evidence="3">The sequence shown here is derived from an EMBL/GenBank/DDBJ whole genome shotgun (WGS) entry which is preliminary data.</text>
</comment>
<keyword evidence="2" id="KW-0472">Membrane</keyword>
<gene>
    <name evidence="3" type="ORF">CANVERA_P4271</name>
</gene>
<organism evidence="3 4">
    <name type="scientific">Candida verbasci</name>
    <dbReference type="NCBI Taxonomy" id="1227364"/>
    <lineage>
        <taxon>Eukaryota</taxon>
        <taxon>Fungi</taxon>
        <taxon>Dikarya</taxon>
        <taxon>Ascomycota</taxon>
        <taxon>Saccharomycotina</taxon>
        <taxon>Pichiomycetes</taxon>
        <taxon>Debaryomycetaceae</taxon>
        <taxon>Candida/Lodderomyces clade</taxon>
        <taxon>Candida</taxon>
    </lineage>
</organism>
<dbReference type="Proteomes" id="UP001152885">
    <property type="component" value="Unassembled WGS sequence"/>
</dbReference>
<keyword evidence="4" id="KW-1185">Reference proteome</keyword>
<keyword evidence="2" id="KW-1133">Transmembrane helix</keyword>
<dbReference type="OrthoDB" id="3997851at2759"/>
<feature type="region of interest" description="Disordered" evidence="1">
    <location>
        <begin position="1"/>
        <end position="26"/>
    </location>
</feature>
<evidence type="ECO:0000313" key="4">
    <source>
        <dbReference type="Proteomes" id="UP001152885"/>
    </source>
</evidence>
<reference evidence="3" key="1">
    <citation type="submission" date="2022-12" db="EMBL/GenBank/DDBJ databases">
        <authorList>
            <person name="Brejova B."/>
        </authorList>
    </citation>
    <scope>NUCLEOTIDE SEQUENCE</scope>
</reference>
<sequence>MQGSYNNNGLPRPYYMKPSKKKSSPYSNMKEPIVFFNTPRRKLIGYLVMFCLFGTLMYWISQDLKDGPDPVYEIVKPESSENKQHNPDLINIENSQSNNKKMINSIDVSKVDKEGENIDLAGNLAQGSNGEKGLGVNEAPKGGIANEAPIVGSDEDKLIGTGKGNKQIINKEKILVGHPPSGKEGSEKGYKIDIEDPPKKISNENRVQQIIKNSQ</sequence>
<feature type="compositionally biased region" description="Polar residues" evidence="1">
    <location>
        <begin position="204"/>
        <end position="215"/>
    </location>
</feature>
<protein>
    <submittedName>
        <fullName evidence="3">Uncharacterized protein</fullName>
    </submittedName>
</protein>
<dbReference type="EMBL" id="CANTUO010000005">
    <property type="protein sequence ID" value="CAI5759759.1"/>
    <property type="molecule type" value="Genomic_DNA"/>
</dbReference>
<evidence type="ECO:0000256" key="2">
    <source>
        <dbReference type="SAM" id="Phobius"/>
    </source>
</evidence>